<comment type="caution">
    <text evidence="2">The sequence shown here is derived from an EMBL/GenBank/DDBJ whole genome shotgun (WGS) entry which is preliminary data.</text>
</comment>
<dbReference type="PANTHER" id="PTHR31739:SF25">
    <property type="entry name" value="(E,E)-GERANYLLINALOOL SYNTHASE"/>
    <property type="match status" value="1"/>
</dbReference>
<evidence type="ECO:0000313" key="2">
    <source>
        <dbReference type="EMBL" id="NYI92460.1"/>
    </source>
</evidence>
<dbReference type="Proteomes" id="UP000549616">
    <property type="component" value="Unassembled WGS sequence"/>
</dbReference>
<reference evidence="2 3" key="1">
    <citation type="submission" date="2020-07" db="EMBL/GenBank/DDBJ databases">
        <title>Sequencing the genomes of 1000 actinobacteria strains.</title>
        <authorList>
            <person name="Klenk H.-P."/>
        </authorList>
    </citation>
    <scope>NUCLEOTIDE SEQUENCE [LARGE SCALE GENOMIC DNA]</scope>
    <source>
        <strain evidence="2 3">DSM 104006</strain>
    </source>
</reference>
<dbReference type="GO" id="GO:0000287">
    <property type="term" value="F:magnesium ion binding"/>
    <property type="evidence" value="ECO:0007669"/>
    <property type="project" value="TreeGrafter"/>
</dbReference>
<dbReference type="Gene3D" id="1.50.10.160">
    <property type="match status" value="1"/>
</dbReference>
<dbReference type="GO" id="GO:0010333">
    <property type="term" value="F:terpene synthase activity"/>
    <property type="evidence" value="ECO:0007669"/>
    <property type="project" value="InterPro"/>
</dbReference>
<dbReference type="EMBL" id="JACCFK010000002">
    <property type="protein sequence ID" value="NYI92460.1"/>
    <property type="molecule type" value="Genomic_DNA"/>
</dbReference>
<dbReference type="InterPro" id="IPR050148">
    <property type="entry name" value="Terpene_synthase-like"/>
</dbReference>
<keyword evidence="3" id="KW-1185">Reference proteome</keyword>
<protein>
    <recommendedName>
        <fullName evidence="1">Squalene cyclase C-terminal domain-containing protein</fullName>
    </recommendedName>
</protein>
<dbReference type="Pfam" id="PF13243">
    <property type="entry name" value="SQHop_cyclase_C"/>
    <property type="match status" value="1"/>
</dbReference>
<sequence length="511" mass="53747">MTTDLAEPARHLVHAMATDPYGDYSPSVYETARLVTLAPDLTGHANRVAFLLGEQAPDGGWGGPEGYGLLPTLSATEALLSEFHRTGSPAVAAAAGRGLEALSTRWGRDLRADLPDTVAVEILVPALVSAVNAHLERLDTAGVALARRHHRLPDPDGTHPAILHGLRRLAEDGAALPDKILHSLEALGSAARGVAFARPGADGLGCSPAATAAWFGGDGTAAHPGRRYLEDTQARHGGPVPVAAPLAVFERSWVLSAFADAGVPVPVPDGVLDGLAAGLGPDGISGGPGLPPDADDTSATLYALASHGRPHPLGCLHEYRVDGHFCTYPDERTPSVTTNAHVLQALRTSGPSEVATATAAWIAGRQHADGSWTDKWHASPYYATARCVLALAAGGYGTTARGRALRWLLDTQRPDGSWGRWGGTFEETAYAVQVLVRARDPRADEAAARGCVFLLSWRGTRHPPLWHDKDLYTPGRIVRAEGIAALHLARTRPSVAALLTRLRPGIAVRTA</sequence>
<dbReference type="Gene3D" id="1.50.10.20">
    <property type="match status" value="1"/>
</dbReference>
<name>A0A853BBR7_9PSEU</name>
<proteinExistence type="predicted"/>
<dbReference type="GO" id="GO:0016102">
    <property type="term" value="P:diterpenoid biosynthetic process"/>
    <property type="evidence" value="ECO:0007669"/>
    <property type="project" value="TreeGrafter"/>
</dbReference>
<accession>A0A853BBR7</accession>
<dbReference type="InterPro" id="IPR008930">
    <property type="entry name" value="Terpenoid_cyclase/PrenylTrfase"/>
</dbReference>
<evidence type="ECO:0000259" key="1">
    <source>
        <dbReference type="Pfam" id="PF13243"/>
    </source>
</evidence>
<dbReference type="AlphaFoldDB" id="A0A853BBR7"/>
<dbReference type="InterPro" id="IPR032696">
    <property type="entry name" value="SQ_cyclase_C"/>
</dbReference>
<dbReference type="PANTHER" id="PTHR31739">
    <property type="entry name" value="ENT-COPALYL DIPHOSPHATE SYNTHASE, CHLOROPLASTIC"/>
    <property type="match status" value="1"/>
</dbReference>
<dbReference type="SUPFAM" id="SSF48239">
    <property type="entry name" value="Terpenoid cyclases/Protein prenyltransferases"/>
    <property type="match status" value="2"/>
</dbReference>
<evidence type="ECO:0000313" key="3">
    <source>
        <dbReference type="Proteomes" id="UP000549616"/>
    </source>
</evidence>
<gene>
    <name evidence="2" type="ORF">HNR02_005835</name>
</gene>
<dbReference type="RefSeq" id="WP_179776735.1">
    <property type="nucleotide sequence ID" value="NZ_JACCFK010000002.1"/>
</dbReference>
<feature type="domain" description="Squalene cyclase C-terminal" evidence="1">
    <location>
        <begin position="335"/>
        <end position="431"/>
    </location>
</feature>
<organism evidence="2 3">
    <name type="scientific">Amycolatopsis endophytica</name>
    <dbReference type="NCBI Taxonomy" id="860233"/>
    <lineage>
        <taxon>Bacteria</taxon>
        <taxon>Bacillati</taxon>
        <taxon>Actinomycetota</taxon>
        <taxon>Actinomycetes</taxon>
        <taxon>Pseudonocardiales</taxon>
        <taxon>Pseudonocardiaceae</taxon>
        <taxon>Amycolatopsis</taxon>
    </lineage>
</organism>